<dbReference type="Gene3D" id="3.40.50.2000">
    <property type="entry name" value="Glycogen Phosphorylase B"/>
    <property type="match status" value="1"/>
</dbReference>
<name>A0A7J3Y018_9CREN</name>
<protein>
    <submittedName>
        <fullName evidence="3">Glycosyltransferase</fullName>
    </submittedName>
</protein>
<feature type="domain" description="Glycosyl transferase family 1" evidence="2">
    <location>
        <begin position="246"/>
        <end position="400"/>
    </location>
</feature>
<organism evidence="3">
    <name type="scientific">Thermogladius calderae</name>
    <dbReference type="NCBI Taxonomy" id="1200300"/>
    <lineage>
        <taxon>Archaea</taxon>
        <taxon>Thermoproteota</taxon>
        <taxon>Thermoprotei</taxon>
        <taxon>Desulfurococcales</taxon>
        <taxon>Desulfurococcaceae</taxon>
        <taxon>Thermogladius</taxon>
    </lineage>
</organism>
<dbReference type="PANTHER" id="PTHR46401">
    <property type="entry name" value="GLYCOSYLTRANSFERASE WBBK-RELATED"/>
    <property type="match status" value="1"/>
</dbReference>
<dbReference type="EMBL" id="DRYK01000076">
    <property type="protein sequence ID" value="HHP68282.1"/>
    <property type="molecule type" value="Genomic_DNA"/>
</dbReference>
<evidence type="ECO:0000256" key="1">
    <source>
        <dbReference type="ARBA" id="ARBA00022679"/>
    </source>
</evidence>
<dbReference type="PANTHER" id="PTHR46401:SF2">
    <property type="entry name" value="GLYCOSYLTRANSFERASE WBBK-RELATED"/>
    <property type="match status" value="1"/>
</dbReference>
<accession>A0A7J3Y018</accession>
<dbReference type="GO" id="GO:0016757">
    <property type="term" value="F:glycosyltransferase activity"/>
    <property type="evidence" value="ECO:0007669"/>
    <property type="project" value="InterPro"/>
</dbReference>
<dbReference type="AlphaFoldDB" id="A0A7J3Y018"/>
<reference evidence="3" key="1">
    <citation type="journal article" date="2020" name="mSystems">
        <title>Genome- and Community-Level Interaction Insights into Carbon Utilization and Element Cycling Functions of Hydrothermarchaeota in Hydrothermal Sediment.</title>
        <authorList>
            <person name="Zhou Z."/>
            <person name="Liu Y."/>
            <person name="Xu W."/>
            <person name="Pan J."/>
            <person name="Luo Z.H."/>
            <person name="Li M."/>
        </authorList>
    </citation>
    <scope>NUCLEOTIDE SEQUENCE [LARGE SCALE GENOMIC DNA]</scope>
    <source>
        <strain evidence="3">SpSt-110</strain>
    </source>
</reference>
<sequence length="429" mass="47716">MENGKPRVLAVGTPLPATGGGGLRVLRSLTEYVKHFDTSLVLPWDPWNDKELIKSSAADLRRLENLGVKIVGYSRAPRLLSTLDRLTGLRLVNVATQLAPWLVRVEVPRVGWDAVVALHETWDAVHTGSILAHETGAPSMVLLHDPPFYGSRERFLNIVRALLLWRELGKTSTLGSIAEKVEAVAYLVSLNPVRRCRFAEALRRYKLVVGVTRATAVEMGGEWEDKMYCLNPGVTLDPGDVQLISRVKAEVRERKDYIVFGGRPVADKGLAEALIVFKALSKRYAGLKLVVTGRVRPRVKWRLGLMVRRLGLEGRVVFTGFVPREERFRVVASARLMLYPSHVDAFSLAVLESLHLGTPVVAYGIPAIQIHFKGAPGVSVVDEWDLEAMAAEAANILDGRFESPQPPRLKTWDEIMGEEVSLIYRLLKE</sequence>
<comment type="caution">
    <text evidence="3">The sequence shown here is derived from an EMBL/GenBank/DDBJ whole genome shotgun (WGS) entry which is preliminary data.</text>
</comment>
<gene>
    <name evidence="3" type="ORF">ENM60_05820</name>
</gene>
<evidence type="ECO:0000259" key="2">
    <source>
        <dbReference type="Pfam" id="PF00534"/>
    </source>
</evidence>
<dbReference type="SUPFAM" id="SSF53756">
    <property type="entry name" value="UDP-Glycosyltransferase/glycogen phosphorylase"/>
    <property type="match status" value="1"/>
</dbReference>
<keyword evidence="1 3" id="KW-0808">Transferase</keyword>
<dbReference type="InterPro" id="IPR001296">
    <property type="entry name" value="Glyco_trans_1"/>
</dbReference>
<dbReference type="CDD" id="cd03801">
    <property type="entry name" value="GT4_PimA-like"/>
    <property type="match status" value="1"/>
</dbReference>
<dbReference type="Pfam" id="PF00534">
    <property type="entry name" value="Glycos_transf_1"/>
    <property type="match status" value="1"/>
</dbReference>
<proteinExistence type="predicted"/>
<evidence type="ECO:0000313" key="3">
    <source>
        <dbReference type="EMBL" id="HHP68282.1"/>
    </source>
</evidence>